<name>A0AAD7EWL3_9AGAR</name>
<accession>A0AAD7EWL3</accession>
<organism evidence="1 2">
    <name type="scientific">Mycena albidolilacea</name>
    <dbReference type="NCBI Taxonomy" id="1033008"/>
    <lineage>
        <taxon>Eukaryota</taxon>
        <taxon>Fungi</taxon>
        <taxon>Dikarya</taxon>
        <taxon>Basidiomycota</taxon>
        <taxon>Agaricomycotina</taxon>
        <taxon>Agaricomycetes</taxon>
        <taxon>Agaricomycetidae</taxon>
        <taxon>Agaricales</taxon>
        <taxon>Marasmiineae</taxon>
        <taxon>Mycenaceae</taxon>
        <taxon>Mycena</taxon>
    </lineage>
</organism>
<sequence length="436" mass="50085">MASFPPEVLGEIFLACIPALDNKDKLPAYFPYRISHVCRHWRTSALASPKLWSFLDVEQTQENEEGNCAELFLMEAYLERSGKHPLTFRLRIAEETMHYQTFLECLERHTARWQDVFLVSPDHYTLEHLAQGEPSNYPMLRSLVCTYGYFDSDTISEGPIFDPIPWGQLKRYHEHDVSWFPDCERQWEIISELTAVVDLRASFYDESQYETVIEMPDLRFASLAIHKNADELDIEDIINCFDFPGIQGLNLKLTNACPADTLSPLPNQLKGLKILRLCGSLNSISNGALLGILTEIEGLTDLALELRAVDAPHLFELLTPTDSETVLLPRLRALRTTDFKPVVDAQLDALLEMLHQRFGQIGRAGCARLERFEFLLGARPSIYSIPLDEWEASKNVPLTMFEKLEELRASEGWDIRVDTEWKGYDFWKEEMDGEFL</sequence>
<dbReference type="Proteomes" id="UP001218218">
    <property type="component" value="Unassembled WGS sequence"/>
</dbReference>
<proteinExistence type="predicted"/>
<dbReference type="AlphaFoldDB" id="A0AAD7EWL3"/>
<protein>
    <recommendedName>
        <fullName evidence="3">F-box domain-containing protein</fullName>
    </recommendedName>
</protein>
<evidence type="ECO:0000313" key="2">
    <source>
        <dbReference type="Proteomes" id="UP001218218"/>
    </source>
</evidence>
<gene>
    <name evidence="1" type="ORF">DFH08DRAFT_933681</name>
</gene>
<evidence type="ECO:0008006" key="3">
    <source>
        <dbReference type="Google" id="ProtNLM"/>
    </source>
</evidence>
<dbReference type="Gene3D" id="1.20.1280.50">
    <property type="match status" value="1"/>
</dbReference>
<comment type="caution">
    <text evidence="1">The sequence shown here is derived from an EMBL/GenBank/DDBJ whole genome shotgun (WGS) entry which is preliminary data.</text>
</comment>
<dbReference type="EMBL" id="JARIHO010000009">
    <property type="protein sequence ID" value="KAJ7355904.1"/>
    <property type="molecule type" value="Genomic_DNA"/>
</dbReference>
<reference evidence="1" key="1">
    <citation type="submission" date="2023-03" db="EMBL/GenBank/DDBJ databases">
        <title>Massive genome expansion in bonnet fungi (Mycena s.s.) driven by repeated elements and novel gene families across ecological guilds.</title>
        <authorList>
            <consortium name="Lawrence Berkeley National Laboratory"/>
            <person name="Harder C.B."/>
            <person name="Miyauchi S."/>
            <person name="Viragh M."/>
            <person name="Kuo A."/>
            <person name="Thoen E."/>
            <person name="Andreopoulos B."/>
            <person name="Lu D."/>
            <person name="Skrede I."/>
            <person name="Drula E."/>
            <person name="Henrissat B."/>
            <person name="Morin E."/>
            <person name="Kohler A."/>
            <person name="Barry K."/>
            <person name="LaButti K."/>
            <person name="Morin E."/>
            <person name="Salamov A."/>
            <person name="Lipzen A."/>
            <person name="Mereny Z."/>
            <person name="Hegedus B."/>
            <person name="Baldrian P."/>
            <person name="Stursova M."/>
            <person name="Weitz H."/>
            <person name="Taylor A."/>
            <person name="Grigoriev I.V."/>
            <person name="Nagy L.G."/>
            <person name="Martin F."/>
            <person name="Kauserud H."/>
        </authorList>
    </citation>
    <scope>NUCLEOTIDE SEQUENCE</scope>
    <source>
        <strain evidence="1">CBHHK002</strain>
    </source>
</reference>
<evidence type="ECO:0000313" key="1">
    <source>
        <dbReference type="EMBL" id="KAJ7355904.1"/>
    </source>
</evidence>
<keyword evidence="2" id="KW-1185">Reference proteome</keyword>